<keyword evidence="2" id="KW-1185">Reference proteome</keyword>
<dbReference type="Proteomes" id="UP000814128">
    <property type="component" value="Unassembled WGS sequence"/>
</dbReference>
<reference evidence="1" key="2">
    <citation type="journal article" date="2022" name="New Phytol.">
        <title>Evolutionary transition to the ectomycorrhizal habit in the genomes of a hyperdiverse lineage of mushroom-forming fungi.</title>
        <authorList>
            <person name="Looney B."/>
            <person name="Miyauchi S."/>
            <person name="Morin E."/>
            <person name="Drula E."/>
            <person name="Courty P.E."/>
            <person name="Kohler A."/>
            <person name="Kuo A."/>
            <person name="LaButti K."/>
            <person name="Pangilinan J."/>
            <person name="Lipzen A."/>
            <person name="Riley R."/>
            <person name="Andreopoulos W."/>
            <person name="He G."/>
            <person name="Johnson J."/>
            <person name="Nolan M."/>
            <person name="Tritt A."/>
            <person name="Barry K.W."/>
            <person name="Grigoriev I.V."/>
            <person name="Nagy L.G."/>
            <person name="Hibbett D."/>
            <person name="Henrissat B."/>
            <person name="Matheny P.B."/>
            <person name="Labbe J."/>
            <person name="Martin F.M."/>
        </authorList>
    </citation>
    <scope>NUCLEOTIDE SEQUENCE</scope>
    <source>
        <strain evidence="1">EC-137</strain>
    </source>
</reference>
<gene>
    <name evidence="1" type="ORF">K488DRAFT_75679</name>
</gene>
<protein>
    <submittedName>
        <fullName evidence="1">Acetoacetate-CoA ligase</fullName>
    </submittedName>
</protein>
<evidence type="ECO:0000313" key="2">
    <source>
        <dbReference type="Proteomes" id="UP000814128"/>
    </source>
</evidence>
<name>A0ACB8QZ19_9AGAM</name>
<sequence>MDTFANSTLLWTNPDPAATRVDAFRRQINRQRGLDLKDYHDLHAYSVSDYAFWEDLWQFLAIKYSTPAREIVTEGSHKLVPEWFPGARLNFAENLLWRDDDGLAITETNERGVTRSCSFKELREMVRVMAGALKANGLKPGDRVAAIIANNTVGVVIALAVASAGGIFSSTATDMGVQGVLDRYRQIQPKFIFTETEAVYVGKCTNLIPKVATVAKDLVIKGVKHVILLPGAASGKEPSSSEVMQVPCSVPLSKFLQSGKDQPLVFEQLPFSHPLFILYSSGTTGSPKCIVHCAGGVLMNAKKDIHLQFGIGYNDTYFQYTTTAWMMWPYMLVGLSCGTRIILYEGSPFYPDVKTYLKFIHDQDVTNLGTSPRFLSEVQGRGVYPVRDIGPFTALRGIASTGAVLTPPLFEWTQKAFGSNKHVSSPSGGTDICCAFVTASPTLPVYSGEIQCAALGMKLEIFDDDGRNIDRTGEAGELVCTRPHPSVPIKFWGDDEKHTKYMDAYYSIYPGVWRQGDFIARNPRTKGYVIYGRSDGVLNPSGVRFGSGEIYSALERFADVLDDSICVGQRRPQDVHERVLLFVKMRSGRTFTDELERAMRETIRAALSARHVPEFIFAIEEIPYTVNMKKIEVAVKQIVSGKDVKPSGTVANPDSLKLYYKYRDIEQFRKPKTKL</sequence>
<keyword evidence="1" id="KW-0436">Ligase</keyword>
<evidence type="ECO:0000313" key="1">
    <source>
        <dbReference type="EMBL" id="KAI0036902.1"/>
    </source>
</evidence>
<accession>A0ACB8QZ19</accession>
<dbReference type="EMBL" id="MU273467">
    <property type="protein sequence ID" value="KAI0036902.1"/>
    <property type="molecule type" value="Genomic_DNA"/>
</dbReference>
<comment type="caution">
    <text evidence="1">The sequence shown here is derived from an EMBL/GenBank/DDBJ whole genome shotgun (WGS) entry which is preliminary data.</text>
</comment>
<reference evidence="1" key="1">
    <citation type="submission" date="2021-02" db="EMBL/GenBank/DDBJ databases">
        <authorList>
            <consortium name="DOE Joint Genome Institute"/>
            <person name="Ahrendt S."/>
            <person name="Looney B.P."/>
            <person name="Miyauchi S."/>
            <person name="Morin E."/>
            <person name="Drula E."/>
            <person name="Courty P.E."/>
            <person name="Chicoki N."/>
            <person name="Fauchery L."/>
            <person name="Kohler A."/>
            <person name="Kuo A."/>
            <person name="Labutti K."/>
            <person name="Pangilinan J."/>
            <person name="Lipzen A."/>
            <person name="Riley R."/>
            <person name="Andreopoulos W."/>
            <person name="He G."/>
            <person name="Johnson J."/>
            <person name="Barry K.W."/>
            <person name="Grigoriev I.V."/>
            <person name="Nagy L."/>
            <person name="Hibbett D."/>
            <person name="Henrissat B."/>
            <person name="Matheny P.B."/>
            <person name="Labbe J."/>
            <person name="Martin F."/>
        </authorList>
    </citation>
    <scope>NUCLEOTIDE SEQUENCE</scope>
    <source>
        <strain evidence="1">EC-137</strain>
    </source>
</reference>
<proteinExistence type="predicted"/>
<organism evidence="1 2">
    <name type="scientific">Vararia minispora EC-137</name>
    <dbReference type="NCBI Taxonomy" id="1314806"/>
    <lineage>
        <taxon>Eukaryota</taxon>
        <taxon>Fungi</taxon>
        <taxon>Dikarya</taxon>
        <taxon>Basidiomycota</taxon>
        <taxon>Agaricomycotina</taxon>
        <taxon>Agaricomycetes</taxon>
        <taxon>Russulales</taxon>
        <taxon>Lachnocladiaceae</taxon>
        <taxon>Vararia</taxon>
    </lineage>
</organism>